<dbReference type="InterPro" id="IPR036388">
    <property type="entry name" value="WH-like_DNA-bd_sf"/>
</dbReference>
<dbReference type="Gene3D" id="1.10.10.10">
    <property type="entry name" value="Winged helix-like DNA-binding domain superfamily/Winged helix DNA-binding domain"/>
    <property type="match status" value="1"/>
</dbReference>
<dbReference type="Pfam" id="PF02082">
    <property type="entry name" value="Rrf2"/>
    <property type="match status" value="1"/>
</dbReference>
<dbReference type="InterPro" id="IPR030489">
    <property type="entry name" value="TR_Rrf2-type_CS"/>
</dbReference>
<gene>
    <name evidence="1" type="ORF">BET01_03190</name>
</gene>
<dbReference type="Proteomes" id="UP000284277">
    <property type="component" value="Unassembled WGS sequence"/>
</dbReference>
<keyword evidence="2" id="KW-1185">Reference proteome</keyword>
<dbReference type="EMBL" id="MCIA01000001">
    <property type="protein sequence ID" value="RKD35361.1"/>
    <property type="molecule type" value="Genomic_DNA"/>
</dbReference>
<dbReference type="GO" id="GO:0005829">
    <property type="term" value="C:cytosol"/>
    <property type="evidence" value="ECO:0007669"/>
    <property type="project" value="TreeGrafter"/>
</dbReference>
<dbReference type="PROSITE" id="PS01332">
    <property type="entry name" value="HTH_RRF2_1"/>
    <property type="match status" value="1"/>
</dbReference>
<proteinExistence type="predicted"/>
<protein>
    <submittedName>
        <fullName evidence="1">Rrf2 family transcriptional regulator</fullName>
    </submittedName>
</protein>
<evidence type="ECO:0000313" key="1">
    <source>
        <dbReference type="EMBL" id="RKD35361.1"/>
    </source>
</evidence>
<dbReference type="OrthoDB" id="3242805at2"/>
<name>A0A419TD00_9FIRM</name>
<dbReference type="PROSITE" id="PS51197">
    <property type="entry name" value="HTH_RRF2_2"/>
    <property type="match status" value="1"/>
</dbReference>
<dbReference type="GO" id="GO:0003700">
    <property type="term" value="F:DNA-binding transcription factor activity"/>
    <property type="evidence" value="ECO:0007669"/>
    <property type="project" value="TreeGrafter"/>
</dbReference>
<dbReference type="RefSeq" id="WP_120195297.1">
    <property type="nucleotide sequence ID" value="NZ_MCIA01000001.1"/>
</dbReference>
<dbReference type="SUPFAM" id="SSF46785">
    <property type="entry name" value="Winged helix' DNA-binding domain"/>
    <property type="match status" value="1"/>
</dbReference>
<dbReference type="InterPro" id="IPR000944">
    <property type="entry name" value="Tscrpt_reg_Rrf2"/>
</dbReference>
<evidence type="ECO:0000313" key="2">
    <source>
        <dbReference type="Proteomes" id="UP000284277"/>
    </source>
</evidence>
<dbReference type="AlphaFoldDB" id="A0A419TD00"/>
<organism evidence="1 2">
    <name type="scientific">Lacrimispora algidixylanolytica</name>
    <dbReference type="NCBI Taxonomy" id="94868"/>
    <lineage>
        <taxon>Bacteria</taxon>
        <taxon>Bacillati</taxon>
        <taxon>Bacillota</taxon>
        <taxon>Clostridia</taxon>
        <taxon>Lachnospirales</taxon>
        <taxon>Lachnospiraceae</taxon>
        <taxon>Lacrimispora</taxon>
    </lineage>
</organism>
<dbReference type="PANTHER" id="PTHR33221:SF15">
    <property type="entry name" value="HTH-TYPE TRANSCRIPTIONAL REGULATOR YWGB-RELATED"/>
    <property type="match status" value="1"/>
</dbReference>
<sequence length="149" mass="16430">MTSEFAVAVHSVVYLNQRQITTSSEELATNVCTNPARIRKVMSKLKKAGIIETKEGLEGGYHLIQEPSSINLKQICDALEVSFVSSSWKSGDENLPCMVASGMSAVMDEVYGELNELCRNKMEQITIKDVQGKLISNRLNLETMAGDDK</sequence>
<reference evidence="1 2" key="1">
    <citation type="submission" date="2016-08" db="EMBL/GenBank/DDBJ databases">
        <title>A new outlook on sporulation: Clostridium algidixylanolyticum.</title>
        <authorList>
            <person name="Poppleton D.I."/>
            <person name="Gribaldo S."/>
        </authorList>
    </citation>
    <scope>NUCLEOTIDE SEQUENCE [LARGE SCALE GENOMIC DNA]</scope>
    <source>
        <strain evidence="1 2">SPL73</strain>
    </source>
</reference>
<dbReference type="InterPro" id="IPR036390">
    <property type="entry name" value="WH_DNA-bd_sf"/>
</dbReference>
<comment type="caution">
    <text evidence="1">The sequence shown here is derived from an EMBL/GenBank/DDBJ whole genome shotgun (WGS) entry which is preliminary data.</text>
</comment>
<accession>A0A419TD00</accession>
<dbReference type="PANTHER" id="PTHR33221">
    <property type="entry name" value="WINGED HELIX-TURN-HELIX TRANSCRIPTIONAL REGULATOR, RRF2 FAMILY"/>
    <property type="match status" value="1"/>
</dbReference>